<dbReference type="Proteomes" id="UP000824118">
    <property type="component" value="Unassembled WGS sequence"/>
</dbReference>
<dbReference type="InterPro" id="IPR003593">
    <property type="entry name" value="AAA+_ATPase"/>
</dbReference>
<dbReference type="InterPro" id="IPR027417">
    <property type="entry name" value="P-loop_NTPase"/>
</dbReference>
<dbReference type="GO" id="GO:0016887">
    <property type="term" value="F:ATP hydrolysis activity"/>
    <property type="evidence" value="ECO:0007669"/>
    <property type="project" value="InterPro"/>
</dbReference>
<feature type="domain" description="ABC transporter" evidence="4">
    <location>
        <begin position="2"/>
        <end position="226"/>
    </location>
</feature>
<dbReference type="PANTHER" id="PTHR42939:SF3">
    <property type="entry name" value="ABC TRANSPORTER ATP-BINDING COMPONENT"/>
    <property type="match status" value="1"/>
</dbReference>
<dbReference type="EMBL" id="DVNG01000085">
    <property type="protein sequence ID" value="HIU50479.1"/>
    <property type="molecule type" value="Genomic_DNA"/>
</dbReference>
<proteinExistence type="predicted"/>
<evidence type="ECO:0000313" key="6">
    <source>
        <dbReference type="Proteomes" id="UP000824118"/>
    </source>
</evidence>
<dbReference type="SMART" id="SM00382">
    <property type="entry name" value="AAA"/>
    <property type="match status" value="1"/>
</dbReference>
<comment type="caution">
    <text evidence="5">The sequence shown here is derived from an EMBL/GenBank/DDBJ whole genome shotgun (WGS) entry which is preliminary data.</text>
</comment>
<evidence type="ECO:0000259" key="4">
    <source>
        <dbReference type="PROSITE" id="PS50893"/>
    </source>
</evidence>
<dbReference type="SUPFAM" id="SSF52540">
    <property type="entry name" value="P-loop containing nucleoside triphosphate hydrolases"/>
    <property type="match status" value="1"/>
</dbReference>
<protein>
    <submittedName>
        <fullName evidence="5">ABC transporter ATP-binding protein</fullName>
    </submittedName>
</protein>
<dbReference type="PANTHER" id="PTHR42939">
    <property type="entry name" value="ABC TRANSPORTER ATP-BINDING PROTEIN ALBC-RELATED"/>
    <property type="match status" value="1"/>
</dbReference>
<evidence type="ECO:0000256" key="1">
    <source>
        <dbReference type="ARBA" id="ARBA00022448"/>
    </source>
</evidence>
<dbReference type="AlphaFoldDB" id="A0A9D1S7U0"/>
<organism evidence="5 6">
    <name type="scientific">Candidatus Limousia pullorum</name>
    <dbReference type="NCBI Taxonomy" id="2840860"/>
    <lineage>
        <taxon>Bacteria</taxon>
        <taxon>Bacillati</taxon>
        <taxon>Bacillota</taxon>
        <taxon>Clostridia</taxon>
        <taxon>Eubacteriales</taxon>
        <taxon>Oscillospiraceae</taxon>
        <taxon>Oscillospiraceae incertae sedis</taxon>
        <taxon>Candidatus Limousia</taxon>
    </lineage>
</organism>
<sequence length="282" mass="31505">MLKMTSVKKNYRDFTLDCTLEIKPGYVTGLVGRNGAGKTTAFKSVLGLISVDGGEIEIFGKKLSDFKSKDKEKIGVLLSDSGFSGELKVNDIIPVLSAVYSQFDKEDFLKKCKQMKLPLNKKIKEFSTGMKARLKLIIAITHNADLLILDEPTAGMDVMARESIIDMLREYMEQGERAILISSHISGDLEGLCDDIYMIDNGKIILHQDTDVILSSYGILKLRDEEYRKLDKSHILKIKKENFGVSCLTDEKQFYLDNYPGIVVERGGIDSVITMMIGGENP</sequence>
<dbReference type="CDD" id="cd03230">
    <property type="entry name" value="ABC_DR_subfamily_A"/>
    <property type="match status" value="1"/>
</dbReference>
<reference evidence="5" key="2">
    <citation type="journal article" date="2021" name="PeerJ">
        <title>Extensive microbial diversity within the chicken gut microbiome revealed by metagenomics and culture.</title>
        <authorList>
            <person name="Gilroy R."/>
            <person name="Ravi A."/>
            <person name="Getino M."/>
            <person name="Pursley I."/>
            <person name="Horton D.L."/>
            <person name="Alikhan N.F."/>
            <person name="Baker D."/>
            <person name="Gharbi K."/>
            <person name="Hall N."/>
            <person name="Watson M."/>
            <person name="Adriaenssens E.M."/>
            <person name="Foster-Nyarko E."/>
            <person name="Jarju S."/>
            <person name="Secka A."/>
            <person name="Antonio M."/>
            <person name="Oren A."/>
            <person name="Chaudhuri R.R."/>
            <person name="La Ragione R."/>
            <person name="Hildebrand F."/>
            <person name="Pallen M.J."/>
        </authorList>
    </citation>
    <scope>NUCLEOTIDE SEQUENCE</scope>
    <source>
        <strain evidence="5">ChiGjej1B1-1684</strain>
    </source>
</reference>
<reference evidence="5" key="1">
    <citation type="submission" date="2020-10" db="EMBL/GenBank/DDBJ databases">
        <authorList>
            <person name="Gilroy R."/>
        </authorList>
    </citation>
    <scope>NUCLEOTIDE SEQUENCE</scope>
    <source>
        <strain evidence="5">ChiGjej1B1-1684</strain>
    </source>
</reference>
<accession>A0A9D1S7U0</accession>
<keyword evidence="3 5" id="KW-0067">ATP-binding</keyword>
<keyword evidence="2" id="KW-0547">Nucleotide-binding</keyword>
<dbReference type="GO" id="GO:0005524">
    <property type="term" value="F:ATP binding"/>
    <property type="evidence" value="ECO:0007669"/>
    <property type="project" value="UniProtKB-KW"/>
</dbReference>
<evidence type="ECO:0000313" key="5">
    <source>
        <dbReference type="EMBL" id="HIU50479.1"/>
    </source>
</evidence>
<dbReference type="Pfam" id="PF00005">
    <property type="entry name" value="ABC_tran"/>
    <property type="match status" value="1"/>
</dbReference>
<keyword evidence="1" id="KW-0813">Transport</keyword>
<dbReference type="InterPro" id="IPR051782">
    <property type="entry name" value="ABC_Transporter_VariousFunc"/>
</dbReference>
<gene>
    <name evidence="5" type="ORF">IAD22_05650</name>
</gene>
<dbReference type="InterPro" id="IPR003439">
    <property type="entry name" value="ABC_transporter-like_ATP-bd"/>
</dbReference>
<name>A0A9D1S7U0_9FIRM</name>
<dbReference type="PROSITE" id="PS50893">
    <property type="entry name" value="ABC_TRANSPORTER_2"/>
    <property type="match status" value="1"/>
</dbReference>
<evidence type="ECO:0000256" key="2">
    <source>
        <dbReference type="ARBA" id="ARBA00022741"/>
    </source>
</evidence>
<evidence type="ECO:0000256" key="3">
    <source>
        <dbReference type="ARBA" id="ARBA00022840"/>
    </source>
</evidence>
<dbReference type="Gene3D" id="3.40.50.300">
    <property type="entry name" value="P-loop containing nucleotide triphosphate hydrolases"/>
    <property type="match status" value="1"/>
</dbReference>